<dbReference type="InterPro" id="IPR052157">
    <property type="entry name" value="BCAA_transport_permease"/>
</dbReference>
<keyword evidence="3" id="KW-1003">Cell membrane</keyword>
<dbReference type="Proteomes" id="UP000281962">
    <property type="component" value="Unassembled WGS sequence"/>
</dbReference>
<feature type="transmembrane region" description="Helical" evidence="9">
    <location>
        <begin position="88"/>
        <end position="110"/>
    </location>
</feature>
<organism evidence="10 11">
    <name type="scientific">Thermoproteota archaeon</name>
    <dbReference type="NCBI Taxonomy" id="2056631"/>
    <lineage>
        <taxon>Archaea</taxon>
        <taxon>Thermoproteota</taxon>
    </lineage>
</organism>
<name>A0A497EU70_9CREN</name>
<dbReference type="GO" id="GO:0006865">
    <property type="term" value="P:amino acid transport"/>
    <property type="evidence" value="ECO:0007669"/>
    <property type="project" value="UniProtKB-KW"/>
</dbReference>
<dbReference type="CDD" id="cd06582">
    <property type="entry name" value="TM_PBP1_LivH_like"/>
    <property type="match status" value="1"/>
</dbReference>
<evidence type="ECO:0000256" key="6">
    <source>
        <dbReference type="ARBA" id="ARBA00022989"/>
    </source>
</evidence>
<keyword evidence="5" id="KW-0029">Amino-acid transport</keyword>
<comment type="caution">
    <text evidence="10">The sequence shown here is derived from an EMBL/GenBank/DDBJ whole genome shotgun (WGS) entry which is preliminary data.</text>
</comment>
<dbReference type="PANTHER" id="PTHR11795">
    <property type="entry name" value="BRANCHED-CHAIN AMINO ACID TRANSPORT SYSTEM PERMEASE PROTEIN LIVH"/>
    <property type="match status" value="1"/>
</dbReference>
<accession>A0A497EU70</accession>
<evidence type="ECO:0000256" key="9">
    <source>
        <dbReference type="SAM" id="Phobius"/>
    </source>
</evidence>
<dbReference type="AlphaFoldDB" id="A0A497EU70"/>
<feature type="transmembrane region" description="Helical" evidence="9">
    <location>
        <begin position="63"/>
        <end position="81"/>
    </location>
</feature>
<evidence type="ECO:0000256" key="7">
    <source>
        <dbReference type="ARBA" id="ARBA00023136"/>
    </source>
</evidence>
<keyword evidence="6 9" id="KW-1133">Transmembrane helix</keyword>
<reference evidence="10 11" key="1">
    <citation type="submission" date="2018-06" db="EMBL/GenBank/DDBJ databases">
        <title>Extensive metabolic versatility and redundancy in microbially diverse, dynamic hydrothermal sediments.</title>
        <authorList>
            <person name="Dombrowski N."/>
            <person name="Teske A."/>
            <person name="Baker B.J."/>
        </authorList>
    </citation>
    <scope>NUCLEOTIDE SEQUENCE [LARGE SCALE GENOMIC DNA]</scope>
    <source>
        <strain evidence="10">B30_G17</strain>
    </source>
</reference>
<evidence type="ECO:0000256" key="2">
    <source>
        <dbReference type="ARBA" id="ARBA00022448"/>
    </source>
</evidence>
<sequence>MIFLQIFINGIILGGIYLLISIGLSFTYALLRFPNFSHAELITIGAYTSLILCMLNLDFKLTLAASFATSAITALLIHILAFNPMIKLGMGMVELMIVSIGIGIIIRHVIQEIWGAKIYFLKIVRQIYELNGIRIADSEILILIIAFSSALFLHLLLTKTKIGIALRASIENTNLALSLGVNID</sequence>
<dbReference type="InterPro" id="IPR001851">
    <property type="entry name" value="ABC_transp_permease"/>
</dbReference>
<feature type="non-terminal residue" evidence="10">
    <location>
        <position position="184"/>
    </location>
</feature>
<keyword evidence="2" id="KW-0813">Transport</keyword>
<gene>
    <name evidence="10" type="ORF">DRJ21_01885</name>
</gene>
<evidence type="ECO:0000256" key="5">
    <source>
        <dbReference type="ARBA" id="ARBA00022970"/>
    </source>
</evidence>
<evidence type="ECO:0000256" key="4">
    <source>
        <dbReference type="ARBA" id="ARBA00022692"/>
    </source>
</evidence>
<keyword evidence="4 9" id="KW-0812">Transmembrane</keyword>
<keyword evidence="7 9" id="KW-0472">Membrane</keyword>
<proteinExistence type="inferred from homology"/>
<dbReference type="EMBL" id="QMQY01000070">
    <property type="protein sequence ID" value="RLE50168.1"/>
    <property type="molecule type" value="Genomic_DNA"/>
</dbReference>
<dbReference type="GO" id="GO:0022857">
    <property type="term" value="F:transmembrane transporter activity"/>
    <property type="evidence" value="ECO:0007669"/>
    <property type="project" value="InterPro"/>
</dbReference>
<evidence type="ECO:0000256" key="3">
    <source>
        <dbReference type="ARBA" id="ARBA00022475"/>
    </source>
</evidence>
<evidence type="ECO:0000256" key="8">
    <source>
        <dbReference type="ARBA" id="ARBA00037998"/>
    </source>
</evidence>
<feature type="transmembrane region" description="Helical" evidence="9">
    <location>
        <begin position="140"/>
        <end position="157"/>
    </location>
</feature>
<feature type="transmembrane region" description="Helical" evidence="9">
    <location>
        <begin position="6"/>
        <end position="31"/>
    </location>
</feature>
<dbReference type="PANTHER" id="PTHR11795:SF445">
    <property type="entry name" value="AMINO ACID ABC TRANSPORTER PERMEASE PROTEIN"/>
    <property type="match status" value="1"/>
</dbReference>
<evidence type="ECO:0000313" key="10">
    <source>
        <dbReference type="EMBL" id="RLE50168.1"/>
    </source>
</evidence>
<evidence type="ECO:0008006" key="12">
    <source>
        <dbReference type="Google" id="ProtNLM"/>
    </source>
</evidence>
<evidence type="ECO:0000256" key="1">
    <source>
        <dbReference type="ARBA" id="ARBA00004651"/>
    </source>
</evidence>
<comment type="subcellular location">
    <subcellularLocation>
        <location evidence="1">Cell membrane</location>
        <topology evidence="1">Multi-pass membrane protein</topology>
    </subcellularLocation>
</comment>
<dbReference type="Pfam" id="PF02653">
    <property type="entry name" value="BPD_transp_2"/>
    <property type="match status" value="1"/>
</dbReference>
<evidence type="ECO:0000313" key="11">
    <source>
        <dbReference type="Proteomes" id="UP000281962"/>
    </source>
</evidence>
<comment type="similarity">
    <text evidence="8">Belongs to the binding-protein-dependent transport system permease family. LivHM subfamily.</text>
</comment>
<dbReference type="GO" id="GO:0005886">
    <property type="term" value="C:plasma membrane"/>
    <property type="evidence" value="ECO:0007669"/>
    <property type="project" value="UniProtKB-SubCell"/>
</dbReference>
<protein>
    <recommendedName>
        <fullName evidence="12">Branched-chain amino acid ABC transporter permease</fullName>
    </recommendedName>
</protein>